<keyword evidence="9" id="KW-0175">Coiled coil</keyword>
<comment type="subcellular location">
    <subcellularLocation>
        <location evidence="1">Cytoplasm</location>
        <location evidence="1">Cytoskeleton</location>
    </subcellularLocation>
</comment>
<feature type="coiled-coil region" evidence="9">
    <location>
        <begin position="678"/>
        <end position="734"/>
    </location>
</feature>
<dbReference type="SMART" id="SM00150">
    <property type="entry name" value="SPEC"/>
    <property type="match status" value="9"/>
</dbReference>
<dbReference type="InterPro" id="IPR011993">
    <property type="entry name" value="PH-like_dom_sf"/>
</dbReference>
<dbReference type="SUPFAM" id="SSF46966">
    <property type="entry name" value="Spectrin repeat"/>
    <property type="match status" value="7"/>
</dbReference>
<dbReference type="CDD" id="cd10571">
    <property type="entry name" value="PH_beta_spectrin"/>
    <property type="match status" value="1"/>
</dbReference>
<reference evidence="12" key="1">
    <citation type="submission" date="2020-11" db="EMBL/GenBank/DDBJ databases">
        <authorList>
            <person name="Tran Van P."/>
        </authorList>
    </citation>
    <scope>NUCLEOTIDE SEQUENCE</scope>
</reference>
<dbReference type="GO" id="GO:0031594">
    <property type="term" value="C:neuromuscular junction"/>
    <property type="evidence" value="ECO:0007669"/>
    <property type="project" value="UniProtKB-ARBA"/>
</dbReference>
<dbReference type="GO" id="GO:0042062">
    <property type="term" value="P:long-term strengthening of neuromuscular junction"/>
    <property type="evidence" value="ECO:0007669"/>
    <property type="project" value="UniProtKB-ARBA"/>
</dbReference>
<dbReference type="GO" id="GO:0016328">
    <property type="term" value="C:lateral plasma membrane"/>
    <property type="evidence" value="ECO:0007669"/>
    <property type="project" value="UniProtKB-ARBA"/>
</dbReference>
<evidence type="ECO:0000256" key="8">
    <source>
        <dbReference type="ARBA" id="ARBA00023212"/>
    </source>
</evidence>
<dbReference type="InterPro" id="IPR001849">
    <property type="entry name" value="PH_domain"/>
</dbReference>
<keyword evidence="7" id="KW-0009">Actin-binding</keyword>
<dbReference type="GO" id="GO:0045170">
    <property type="term" value="C:spectrosome"/>
    <property type="evidence" value="ECO:0007669"/>
    <property type="project" value="UniProtKB-ARBA"/>
</dbReference>
<feature type="compositionally biased region" description="Basic and acidic residues" evidence="10">
    <location>
        <begin position="947"/>
        <end position="967"/>
    </location>
</feature>
<dbReference type="GO" id="GO:0045169">
    <property type="term" value="C:fusome"/>
    <property type="evidence" value="ECO:0007669"/>
    <property type="project" value="UniProtKB-ARBA"/>
</dbReference>
<dbReference type="GO" id="GO:0007274">
    <property type="term" value="P:neuromuscular synaptic transmission"/>
    <property type="evidence" value="ECO:0007669"/>
    <property type="project" value="UniProtKB-ARBA"/>
</dbReference>
<dbReference type="Pfam" id="PF15410">
    <property type="entry name" value="PH_9"/>
    <property type="match status" value="1"/>
</dbReference>
<feature type="compositionally biased region" description="Basic and acidic residues" evidence="10">
    <location>
        <begin position="1003"/>
        <end position="1024"/>
    </location>
</feature>
<dbReference type="FunFam" id="1.20.58.60:FF:000135">
    <property type="entry name" value="Spectrin beta chain, non-erythrocytic"/>
    <property type="match status" value="1"/>
</dbReference>
<evidence type="ECO:0000256" key="3">
    <source>
        <dbReference type="ARBA" id="ARBA00022467"/>
    </source>
</evidence>
<dbReference type="FunFam" id="1.20.58.60:FF:000019">
    <property type="entry name" value="Spectrin beta chain"/>
    <property type="match status" value="1"/>
</dbReference>
<feature type="region of interest" description="Disordered" evidence="10">
    <location>
        <begin position="1243"/>
        <end position="1354"/>
    </location>
</feature>
<evidence type="ECO:0000256" key="1">
    <source>
        <dbReference type="ARBA" id="ARBA00004245"/>
    </source>
</evidence>
<dbReference type="GO" id="GO:0008017">
    <property type="term" value="F:microtubule binding"/>
    <property type="evidence" value="ECO:0007669"/>
    <property type="project" value="UniProtKB-ARBA"/>
</dbReference>
<dbReference type="FunFam" id="2.30.29.30:FF:000024">
    <property type="entry name" value="Spectrin beta chain"/>
    <property type="match status" value="1"/>
</dbReference>
<keyword evidence="3" id="KW-0117">Actin capping</keyword>
<dbReference type="Gene3D" id="1.20.58.60">
    <property type="match status" value="8"/>
</dbReference>
<evidence type="ECO:0000256" key="2">
    <source>
        <dbReference type="ARBA" id="ARBA00006826"/>
    </source>
</evidence>
<evidence type="ECO:0000256" key="7">
    <source>
        <dbReference type="ARBA" id="ARBA00023203"/>
    </source>
</evidence>
<dbReference type="Gene3D" id="2.30.29.30">
    <property type="entry name" value="Pleckstrin-homology domain (PH domain)/Phosphotyrosine-binding domain (PTB)"/>
    <property type="match status" value="1"/>
</dbReference>
<dbReference type="GO" id="GO:0005856">
    <property type="term" value="C:cytoskeleton"/>
    <property type="evidence" value="ECO:0007669"/>
    <property type="project" value="UniProtKB-SubCell"/>
</dbReference>
<organism evidence="12">
    <name type="scientific">Timema tahoe</name>
    <dbReference type="NCBI Taxonomy" id="61484"/>
    <lineage>
        <taxon>Eukaryota</taxon>
        <taxon>Metazoa</taxon>
        <taxon>Ecdysozoa</taxon>
        <taxon>Arthropoda</taxon>
        <taxon>Hexapoda</taxon>
        <taxon>Insecta</taxon>
        <taxon>Pterygota</taxon>
        <taxon>Neoptera</taxon>
        <taxon>Polyneoptera</taxon>
        <taxon>Phasmatodea</taxon>
        <taxon>Timematodea</taxon>
        <taxon>Timematoidea</taxon>
        <taxon>Timematidae</taxon>
        <taxon>Timema</taxon>
    </lineage>
</organism>
<feature type="region of interest" description="Disordered" evidence="10">
    <location>
        <begin position="947"/>
        <end position="984"/>
    </location>
</feature>
<dbReference type="PRINTS" id="PR00683">
    <property type="entry name" value="SPECTRINPH"/>
</dbReference>
<dbReference type="SMART" id="SM00233">
    <property type="entry name" value="PH"/>
    <property type="match status" value="1"/>
</dbReference>
<keyword evidence="8" id="KW-0206">Cytoskeleton</keyword>
<dbReference type="Pfam" id="PF00435">
    <property type="entry name" value="Spectrin"/>
    <property type="match status" value="9"/>
</dbReference>
<feature type="region of interest" description="Disordered" evidence="10">
    <location>
        <begin position="998"/>
        <end position="1069"/>
    </location>
</feature>
<dbReference type="InterPro" id="IPR001605">
    <property type="entry name" value="PH_dom-spectrin-type"/>
</dbReference>
<dbReference type="PROSITE" id="PS50003">
    <property type="entry name" value="PH_DOMAIN"/>
    <property type="match status" value="1"/>
</dbReference>
<keyword evidence="4" id="KW-0963">Cytoplasm</keyword>
<evidence type="ECO:0000256" key="9">
    <source>
        <dbReference type="SAM" id="Coils"/>
    </source>
</evidence>
<feature type="domain" description="PH" evidence="11">
    <location>
        <begin position="1119"/>
        <end position="1227"/>
    </location>
</feature>
<keyword evidence="5" id="KW-0597">Phosphoprotein</keyword>
<dbReference type="GO" id="GO:0007026">
    <property type="term" value="P:negative regulation of microtubule depolymerization"/>
    <property type="evidence" value="ECO:0007669"/>
    <property type="project" value="UniProtKB-ARBA"/>
</dbReference>
<protein>
    <recommendedName>
        <fullName evidence="11">PH domain-containing protein</fullName>
    </recommendedName>
</protein>
<sequence>MVAAVSSTPIYSESSTLGHAAIKDSLSSVEMLLRKHEAFEKMVTAQAGRVEELERLALEIVADHHYDSAGITQRLQAVVSRRDRLKESCMARRRRLQESKQLQQFLRNMYEVEGWIHQKQQVASDENYRDPSNLQSKIQKHTAFESELSANRGRVAAVTNEGEKLIGAGHFAGMEIQTRLDELDAAWRQLQDTSQLKRDRLNDAYQALVFSATLEEQETWMDEVEQQLQSEDHGKDLSSVEHLLKRHTLLEGDVHNHGEPMDQIKMAASTFQESNHFMRDEIQDRAREIITRYHTLQQPMQIRRDNLEDALLLQQFLRDVEDEVQWVTEKEPLAVSNDLGNSLTAVQNLQKKHQALEAELVTHEPVVSGLVKRAQHMIRGNHFASQRIEGCITELTEKLSHLRDLASVRRLRLLDAVESQMFYAEANEADAWIREKRPLLSSADFGKDENSVQSLMKKLEGLERDLSNFQHTVGRLAKLSQGLVDRGHFDSQNIQTKQSEIESQFSELQSLAATRSQRLAESRKLFRFLREADEVSEWMGDQTAVAASEDYGRDVEHVELLIQRFESFLTGLNSNEGRVLGCLSSGRALISEQSPESDRILTRLDETQQLWEDLRELAHARQEALAGAKQVHVFDRTADETMAWIQEKDSVLSSEGYGQDLETIQTLVRKHEGFETDLAAVKEQVESVVEEAKRLADLFPDARDHIEVKYEDTLEAWNELLDKSAQRRDKLSQAEQLQAYFDDYRDLMSWINEMIAKVTSPELAQDVPGAEILLVRHEEYKAEIDTRGDTFSQFYQTGNALIQQGHFLANEIEEKIGILEQRRQTLTETWERRKTIYEQNLDTQVFKRDADLLENWIVSREPILHDGKLGETIPQVEELIRKHEDFEKTIEAQEEKLSALRRVTLLEEAFQKQQEEEQAARLAEKERIERERLEARKRREVQRITDERRREDERRRVQEGRGPRDEINGSEQYEGSPRLNTLDVPIPGSLQKAGSVSQLFGDQMRRGRKEDSVSYRGEPGRKEGLASYHAEAGRKRGSVNYRGEPGRKGGLSSYHGEAGRKRGSVNYRGEPGRKEEIKRAESMKVELKKPKRTPSFTTRRRTQSFRKLQRLEQLDQLPPVEIQGVLDRKHELQSGGKKAPVRSWKTYYTVLCGQLLCFFKDNDDFSASKAATAPIIIFKAKCEKAEDYTKRKHVFRLCCTDGSEFLFLAETEREMEDWINKITFHAQLPPSLQLLSYDDSHKSQDRLPTLGSDTRDGDVSSVSSRGSSPEVQRWTEHTDLSPMPQTQLLQQARHPTDRPPIPPRGAPPPIPTRSPSTEAITLRTKPSDLEVVMSSPRPQSYQPPRSAQNGGPVPADWRRSHLESGGPHVSVTCPPVILFLVELPPPLPSSAPPHRPRGDVRDLWQQEQQPNHPNYHQDKIVIIFTNAKGSTRGPYTIDKTLRATTMDFHRLRTAGRYTVRHIKDKSSSEARRRHRRLNHRGIQYFFLADAREYLPAFPPSSDYNRIDRRVKSVRVGLPSRVTSFAWGTFDENWASPAYDVAVSREPPTAAVRPSSLPPYVAPPSALGAPYQGASGDAQSSSESEQHAPALRKDKRSGVLSSLFRKKRATNL</sequence>
<feature type="region of interest" description="Disordered" evidence="10">
    <location>
        <begin position="1548"/>
        <end position="1611"/>
    </location>
</feature>
<dbReference type="EMBL" id="OE000125">
    <property type="protein sequence ID" value="CAD7452549.1"/>
    <property type="molecule type" value="Genomic_DNA"/>
</dbReference>
<feature type="compositionally biased region" description="Pro residues" evidence="10">
    <location>
        <begin position="1298"/>
        <end position="1312"/>
    </location>
</feature>
<dbReference type="GO" id="GO:0003779">
    <property type="term" value="F:actin binding"/>
    <property type="evidence" value="ECO:0007669"/>
    <property type="project" value="UniProtKB-KW"/>
</dbReference>
<dbReference type="GO" id="GO:0051693">
    <property type="term" value="P:actin filament capping"/>
    <property type="evidence" value="ECO:0007669"/>
    <property type="project" value="UniProtKB-KW"/>
</dbReference>
<keyword evidence="6" id="KW-0677">Repeat</keyword>
<dbReference type="GO" id="GO:0016199">
    <property type="term" value="P:axon midline choice point recognition"/>
    <property type="evidence" value="ECO:0007669"/>
    <property type="project" value="UniProtKB-ARBA"/>
</dbReference>
<evidence type="ECO:0000256" key="5">
    <source>
        <dbReference type="ARBA" id="ARBA00022553"/>
    </source>
</evidence>
<dbReference type="InterPro" id="IPR002017">
    <property type="entry name" value="Spectrin_repeat"/>
</dbReference>
<dbReference type="InterPro" id="IPR041681">
    <property type="entry name" value="PH_9"/>
</dbReference>
<dbReference type="FunFam" id="1.20.58.60:FF:000013">
    <property type="entry name" value="Spectrin alpha chain, non-erythrocytic 1"/>
    <property type="match status" value="1"/>
</dbReference>
<evidence type="ECO:0000256" key="4">
    <source>
        <dbReference type="ARBA" id="ARBA00022490"/>
    </source>
</evidence>
<feature type="compositionally biased region" description="Low complexity" evidence="10">
    <location>
        <begin position="1259"/>
        <end position="1268"/>
    </location>
</feature>
<name>A0A7R9FHI1_9NEOP</name>
<dbReference type="CDD" id="cd00176">
    <property type="entry name" value="SPEC"/>
    <property type="match status" value="4"/>
</dbReference>
<feature type="compositionally biased region" description="Low complexity" evidence="10">
    <location>
        <begin position="1334"/>
        <end position="1346"/>
    </location>
</feature>
<dbReference type="InterPro" id="IPR018159">
    <property type="entry name" value="Spectrin/alpha-actinin"/>
</dbReference>
<evidence type="ECO:0000256" key="10">
    <source>
        <dbReference type="SAM" id="MobiDB-lite"/>
    </source>
</evidence>
<gene>
    <name evidence="12" type="ORF">TTEB3V08_LOCUS727</name>
</gene>
<dbReference type="GO" id="GO:0005543">
    <property type="term" value="F:phospholipid binding"/>
    <property type="evidence" value="ECO:0007669"/>
    <property type="project" value="InterPro"/>
</dbReference>
<evidence type="ECO:0000259" key="11">
    <source>
        <dbReference type="PROSITE" id="PS50003"/>
    </source>
</evidence>
<dbReference type="FunFam" id="1.20.58.60:FF:000011">
    <property type="entry name" value="Spectrin beta chain"/>
    <property type="match status" value="1"/>
</dbReference>
<dbReference type="FunFam" id="1.20.58.60:FF:000020">
    <property type="entry name" value="Spectrin alpha chain, non-erythrocytic 1"/>
    <property type="match status" value="1"/>
</dbReference>
<dbReference type="GO" id="GO:0048790">
    <property type="term" value="P:maintenance of presynaptic active zone structure"/>
    <property type="evidence" value="ECO:0007669"/>
    <property type="project" value="UniProtKB-ARBA"/>
</dbReference>
<accession>A0A7R9FHI1</accession>
<evidence type="ECO:0000313" key="12">
    <source>
        <dbReference type="EMBL" id="CAD7452549.1"/>
    </source>
</evidence>
<dbReference type="FunFam" id="1.20.58.60:FF:000017">
    <property type="entry name" value="Spectrin alpha chain, non-erythrocytic 1"/>
    <property type="match status" value="1"/>
</dbReference>
<proteinExistence type="inferred from homology"/>
<evidence type="ECO:0000256" key="6">
    <source>
        <dbReference type="ARBA" id="ARBA00022737"/>
    </source>
</evidence>
<dbReference type="PANTHER" id="PTHR11915">
    <property type="entry name" value="SPECTRIN/FILAMIN RELATED CYTOSKELETAL PROTEIN"/>
    <property type="match status" value="1"/>
</dbReference>
<dbReference type="SUPFAM" id="SSF50729">
    <property type="entry name" value="PH domain-like"/>
    <property type="match status" value="1"/>
</dbReference>
<comment type="similarity">
    <text evidence="2">Belongs to the spectrin family.</text>
</comment>